<gene>
    <name evidence="3" type="ORF">RCL2_002337700</name>
    <name evidence="2" type="ORF">RclHR1_15690003</name>
</gene>
<keyword evidence="4" id="KW-1185">Reference proteome</keyword>
<dbReference type="PANTHER" id="PTHR15682">
    <property type="entry name" value="UNHEALTHY RIBOSOME BIOGENESIS PROTEIN 2 HOMOLOG"/>
    <property type="match status" value="1"/>
</dbReference>
<reference evidence="3" key="2">
    <citation type="submission" date="2019-10" db="EMBL/GenBank/DDBJ databases">
        <title>Conservation and host-specific expression of non-tandemly repeated heterogenous ribosome RNA gene in arbuscular mycorrhizal fungi.</title>
        <authorList>
            <person name="Maeda T."/>
            <person name="Kobayashi Y."/>
            <person name="Nakagawa T."/>
            <person name="Ezawa T."/>
            <person name="Yamaguchi K."/>
            <person name="Bino T."/>
            <person name="Nishimoto Y."/>
            <person name="Shigenobu S."/>
            <person name="Kawaguchi M."/>
        </authorList>
    </citation>
    <scope>NUCLEOTIDE SEQUENCE</scope>
    <source>
        <strain evidence="3">HR1</strain>
    </source>
</reference>
<dbReference type="EMBL" id="BLAL01000252">
    <property type="protein sequence ID" value="GES96761.1"/>
    <property type="molecule type" value="Genomic_DNA"/>
</dbReference>
<dbReference type="Pfam" id="PF10441">
    <property type="entry name" value="Urb2"/>
    <property type="match status" value="1"/>
</dbReference>
<dbReference type="EMBL" id="BEXD01000634">
    <property type="protein sequence ID" value="GBB89028.1"/>
    <property type="molecule type" value="Genomic_DNA"/>
</dbReference>
<comment type="caution">
    <text evidence="2">The sequence shown here is derived from an EMBL/GenBank/DDBJ whole genome shotgun (WGS) entry which is preliminary data.</text>
</comment>
<dbReference type="GO" id="GO:0005730">
    <property type="term" value="C:nucleolus"/>
    <property type="evidence" value="ECO:0007669"/>
    <property type="project" value="TreeGrafter"/>
</dbReference>
<evidence type="ECO:0000259" key="1">
    <source>
        <dbReference type="Pfam" id="PF10441"/>
    </source>
</evidence>
<dbReference type="GO" id="GO:0042254">
    <property type="term" value="P:ribosome biogenesis"/>
    <property type="evidence" value="ECO:0007669"/>
    <property type="project" value="TreeGrafter"/>
</dbReference>
<evidence type="ECO:0000313" key="3">
    <source>
        <dbReference type="EMBL" id="GES96761.1"/>
    </source>
</evidence>
<dbReference type="PANTHER" id="PTHR15682:SF2">
    <property type="entry name" value="UNHEALTHY RIBOSOME BIOGENESIS PROTEIN 2 HOMOLOG"/>
    <property type="match status" value="1"/>
</dbReference>
<evidence type="ECO:0000313" key="4">
    <source>
        <dbReference type="Proteomes" id="UP000247702"/>
    </source>
</evidence>
<dbReference type="STRING" id="94130.A0A2Z6R8I6"/>
<name>A0A2Z6R8I6_9GLOM</name>
<accession>A0A2Z6R8I6</accession>
<evidence type="ECO:0000313" key="2">
    <source>
        <dbReference type="EMBL" id="GBB89028.1"/>
    </source>
</evidence>
<protein>
    <submittedName>
        <fullName evidence="3">Urb2/Npa2 family-domain-containing protein</fullName>
    </submittedName>
</protein>
<dbReference type="AlphaFoldDB" id="A0A2Z6R8I6"/>
<sequence length="1228" mass="143665">MKYIDNKRKLENEAFTELNSIIQNLESNSENSQHILTKLTESLEKILNENLYQAKNDDVSRQHGEILKRIISYAISISNLGSDDNYPLILKLFNLLLQIEYIIVQEHIESLWRIILMSKVESIDICTELLKRILEVYAKSHKMDLYIKSLLSVLSNIQMDAHIILRSPLFFTAILDEFSIKVTSNVSTSQAIEIIALFTSELFSLPGFFEQSIAINKSNKRRKLDEKNITDMKIVDPLILLMVKFLKALKISVSFKDETDKVFQTIFDRFIHPILSRDYSNKDELLHENLLYAALNLHHVLVDISTTYWKNVATSHFVDILFNATLKCPKSILFLNKVRLQHVYQSISSMKYQYDMNDDSIIILRKLIDSVLLTLKEPESPDITWTGKLVDLNEENFVVANFMIILGDWLDVVSNMCYEHHLALIVRFIINWSIIYSSIDLHHLKEVSIGTLCLRHLKSAEFFELKPLRDNFVKVYLEEISKCFKQIEISNENNKELDIILVIGQQSDRPNMLKSVISCFNESVETINPKICFPSTSINKLIKYFNLLHLFPMEYFTKKEVNDLSLLILLIDKWISLIKVESCDEFLDILKCSILCRSLMCKFISCMNRKDDILKKDVSFIIWWISSINMYQTYTVGYINDNETIQDLFEKFIQMTCQVFTSIIRQVLIIFQDNDDFKIDYLNKTVDYFKNLIDSIGESSSKEKDSSSDIIWRFTSEFLKLGIELAESRKQSKTFQLDSDNPVWKSIITLQSVSEKTLIKILSNTLDKAIQEIHNSNNSDDLKWKEKLSIEFKYYNNELKTYKICLQYYRLFKNSELEVMREASNVISLLSKFFKITTSMLHASLLEKDDTLDNKVVLIRCVTLLSIVIEFIFIINYKFNEDILIKIFRFVCDLMKIFYNEDPNNELSKELDTMFNSIISKLSNENYNIIADDILNKLEISSFSGGNNTNDNIIFLIHLTNIFLCKSSYEKLRQLEQKLPNLLCGIGGIAELINKVTYGIQILQILKFLICHRAFSFQSMDIGLVLSTVISLILPKRHYELSEEQEFKELFEEICYLLCDILMHRREQLYHSIPTFIFILQSMFHCFKKTQKSFKNNFKEIQQKDHQGRYISWWESRIKKPLPIESAKIFSRLLTTISKKSNRSSNSNKAFSKHIPSLLAEYIYIQTKNNILEANIRDILKNGIYSLLDLCGQFERDMIMVNLDFVGKNLFKNLWTDYNKEWKYVGRG</sequence>
<feature type="domain" description="Nucleolar 27S pre-rRNA processing Urb2/Npa2 C-terminal" evidence="1">
    <location>
        <begin position="1001"/>
        <end position="1226"/>
    </location>
</feature>
<dbReference type="InterPro" id="IPR018849">
    <property type="entry name" value="Urb2/Npa2_C"/>
</dbReference>
<dbReference type="OrthoDB" id="160374at2759"/>
<dbReference type="Proteomes" id="UP000247702">
    <property type="component" value="Unassembled WGS sequence"/>
</dbReference>
<dbReference type="Proteomes" id="UP000615446">
    <property type="component" value="Unassembled WGS sequence"/>
</dbReference>
<proteinExistence type="predicted"/>
<dbReference type="InterPro" id="IPR052609">
    <property type="entry name" value="Ribosome_Biogenesis_Reg"/>
</dbReference>
<reference evidence="2 4" key="1">
    <citation type="submission" date="2017-11" db="EMBL/GenBank/DDBJ databases">
        <title>The genome of Rhizophagus clarus HR1 reveals common genetic basis of auxotrophy among arbuscular mycorrhizal fungi.</title>
        <authorList>
            <person name="Kobayashi Y."/>
        </authorList>
    </citation>
    <scope>NUCLEOTIDE SEQUENCE [LARGE SCALE GENOMIC DNA]</scope>
    <source>
        <strain evidence="2 4">HR1</strain>
    </source>
</reference>
<organism evidence="2 4">
    <name type="scientific">Rhizophagus clarus</name>
    <dbReference type="NCBI Taxonomy" id="94130"/>
    <lineage>
        <taxon>Eukaryota</taxon>
        <taxon>Fungi</taxon>
        <taxon>Fungi incertae sedis</taxon>
        <taxon>Mucoromycota</taxon>
        <taxon>Glomeromycotina</taxon>
        <taxon>Glomeromycetes</taxon>
        <taxon>Glomerales</taxon>
        <taxon>Glomeraceae</taxon>
        <taxon>Rhizophagus</taxon>
    </lineage>
</organism>